<evidence type="ECO:0000256" key="2">
    <source>
        <dbReference type="ARBA" id="ARBA00022692"/>
    </source>
</evidence>
<gene>
    <name evidence="9" type="ORF">IMCC3317_14090</name>
</gene>
<feature type="transmembrane region" description="Helical" evidence="7">
    <location>
        <begin position="286"/>
        <end position="305"/>
    </location>
</feature>
<evidence type="ECO:0000256" key="1">
    <source>
        <dbReference type="ARBA" id="ARBA00004127"/>
    </source>
</evidence>
<keyword evidence="5" id="KW-1015">Disulfide bond</keyword>
<feature type="transmembrane region" description="Helical" evidence="7">
    <location>
        <begin position="156"/>
        <end position="174"/>
    </location>
</feature>
<feature type="transmembrane region" description="Helical" evidence="7">
    <location>
        <begin position="12"/>
        <end position="35"/>
    </location>
</feature>
<keyword evidence="3 7" id="KW-1133">Transmembrane helix</keyword>
<proteinExistence type="predicted"/>
<feature type="domain" description="HTTM-like" evidence="8">
    <location>
        <begin position="11"/>
        <end position="270"/>
    </location>
</feature>
<dbReference type="InterPro" id="IPR011020">
    <property type="entry name" value="HTTM-like"/>
</dbReference>
<accession>A0A7L4ZIN9</accession>
<dbReference type="GO" id="GO:0012505">
    <property type="term" value="C:endomembrane system"/>
    <property type="evidence" value="ECO:0007669"/>
    <property type="project" value="UniProtKB-SubCell"/>
</dbReference>
<keyword evidence="4 7" id="KW-0472">Membrane</keyword>
<keyword evidence="6" id="KW-0456">Lyase</keyword>
<dbReference type="GO" id="GO:0008488">
    <property type="term" value="F:gamma-glutamyl carboxylase activity"/>
    <property type="evidence" value="ECO:0007669"/>
    <property type="project" value="InterPro"/>
</dbReference>
<keyword evidence="10" id="KW-1185">Reference proteome</keyword>
<dbReference type="GO" id="GO:0019842">
    <property type="term" value="F:vitamin binding"/>
    <property type="evidence" value="ECO:0007669"/>
    <property type="project" value="TreeGrafter"/>
</dbReference>
<dbReference type="InterPro" id="IPR053934">
    <property type="entry name" value="HTTM_dom"/>
</dbReference>
<protein>
    <recommendedName>
        <fullName evidence="8">HTTM-like domain-containing protein</fullName>
    </recommendedName>
</protein>
<evidence type="ECO:0000256" key="6">
    <source>
        <dbReference type="ARBA" id="ARBA00023239"/>
    </source>
</evidence>
<name>A0A7L4ZIN9_9FLAO</name>
<dbReference type="OrthoDB" id="341137at2"/>
<dbReference type="KEGG" id="kan:IMCC3317_14090"/>
<dbReference type="InterPro" id="IPR053935">
    <property type="entry name" value="VKGC_lumenal_dom"/>
</dbReference>
<dbReference type="EMBL" id="CP019288">
    <property type="protein sequence ID" value="QHI36056.1"/>
    <property type="molecule type" value="Genomic_DNA"/>
</dbReference>
<evidence type="ECO:0000256" key="5">
    <source>
        <dbReference type="ARBA" id="ARBA00023157"/>
    </source>
</evidence>
<comment type="subcellular location">
    <subcellularLocation>
        <location evidence="1">Endomembrane system</location>
        <topology evidence="1">Multi-pass membrane protein</topology>
    </subcellularLocation>
</comment>
<evidence type="ECO:0000313" key="10">
    <source>
        <dbReference type="Proteomes" id="UP000464657"/>
    </source>
</evidence>
<evidence type="ECO:0000259" key="8">
    <source>
        <dbReference type="SMART" id="SM00752"/>
    </source>
</evidence>
<dbReference type="Pfam" id="PF22777">
    <property type="entry name" value="VKGC_lumenal_dom"/>
    <property type="match status" value="1"/>
</dbReference>
<feature type="transmembrane region" description="Helical" evidence="7">
    <location>
        <begin position="205"/>
        <end position="227"/>
    </location>
</feature>
<dbReference type="InterPro" id="IPR007782">
    <property type="entry name" value="VKG_COase"/>
</dbReference>
<evidence type="ECO:0000256" key="4">
    <source>
        <dbReference type="ARBA" id="ARBA00023136"/>
    </source>
</evidence>
<dbReference type="Proteomes" id="UP000464657">
    <property type="component" value="Chromosome"/>
</dbReference>
<keyword evidence="2 7" id="KW-0812">Transmembrane</keyword>
<organism evidence="9 10">
    <name type="scientific">Kordia antarctica</name>
    <dbReference type="NCBI Taxonomy" id="1218801"/>
    <lineage>
        <taxon>Bacteria</taxon>
        <taxon>Pseudomonadati</taxon>
        <taxon>Bacteroidota</taxon>
        <taxon>Flavobacteriia</taxon>
        <taxon>Flavobacteriales</taxon>
        <taxon>Flavobacteriaceae</taxon>
        <taxon>Kordia</taxon>
    </lineage>
</organism>
<feature type="transmembrane region" description="Helical" evidence="7">
    <location>
        <begin position="74"/>
        <end position="104"/>
    </location>
</feature>
<evidence type="ECO:0000256" key="3">
    <source>
        <dbReference type="ARBA" id="ARBA00022989"/>
    </source>
</evidence>
<dbReference type="RefSeq" id="WP_160128786.1">
    <property type="nucleotide sequence ID" value="NZ_CP019288.1"/>
</dbReference>
<evidence type="ECO:0000313" key="9">
    <source>
        <dbReference type="EMBL" id="QHI36056.1"/>
    </source>
</evidence>
<dbReference type="PANTHER" id="PTHR12639">
    <property type="entry name" value="VITAMIN K-DEPENDENT GAMMA-CARBOXYLASE"/>
    <property type="match status" value="1"/>
</dbReference>
<reference evidence="9 10" key="1">
    <citation type="journal article" date="2013" name="Int. J. Syst. Evol. Microbiol.">
        <title>Kordia antarctica sp. nov., isolated from Antarctic seawater.</title>
        <authorList>
            <person name="Baek K."/>
            <person name="Choi A."/>
            <person name="Kang I."/>
            <person name="Lee K."/>
            <person name="Cho J.C."/>
        </authorList>
    </citation>
    <scope>NUCLEOTIDE SEQUENCE [LARGE SCALE GENOMIC DNA]</scope>
    <source>
        <strain evidence="9 10">IMCC3317</strain>
    </source>
</reference>
<feature type="transmembrane region" description="Helical" evidence="7">
    <location>
        <begin position="248"/>
        <end position="266"/>
    </location>
</feature>
<evidence type="ECO:0000256" key="7">
    <source>
        <dbReference type="SAM" id="Phobius"/>
    </source>
</evidence>
<dbReference type="AlphaFoldDB" id="A0A7L4ZIN9"/>
<dbReference type="Pfam" id="PF05090">
    <property type="entry name" value="HTTM"/>
    <property type="match status" value="1"/>
</dbReference>
<dbReference type="PANTHER" id="PTHR12639:SF7">
    <property type="entry name" value="HTTM DOMAIN-CONTAINING PROTEIN"/>
    <property type="match status" value="1"/>
</dbReference>
<dbReference type="SMART" id="SM00752">
    <property type="entry name" value="HTTM"/>
    <property type="match status" value="1"/>
</dbReference>
<sequence>MNLSKVKEILNLPIDIAGLVFFRIAFGLTLLWEVFRYFDHNWIKRYWIDPDFYFTYEGFGWVTPWTGDGMYYHFYLLGLLAFFIAIGFLYRISTILFFLGFSFIFLLDKTNYLNHFYLIILLSFIMIFLPANRAFSVDAYIFPKIKRDWVPSWTLWWLRIQLGIAYFFGGLAKINGDWLQGEPMRKWLSSRTDFPVIGQWFNEEWMVYLFSYGGLFLDLLIFPLLVYRKTRLVAFIVITSFHLMNSQLFGIGIFPWFMIVATFIFFPPEKLRFWKRFKTKKPISFVTSRWALWGLGIYMFFQVTIPLRHFLFDGNVNWTEEGHRFSWHMKLRSKSAKIKFTVIDHETESSKVVKLSKYLTKRQRKKIKTKPDMILQFAHFLAEEAANSGQKISVHVRSRCRLNTRPRADLIDPKVDLTKVKYPFYKKADWILPLEIPLKQ</sequence>
<feature type="transmembrane region" description="Helical" evidence="7">
    <location>
        <begin position="116"/>
        <end position="135"/>
    </location>
</feature>